<name>A0A3M4VRK4_PSECI</name>
<accession>A0A3M4VRK4</accession>
<evidence type="ECO:0000313" key="1">
    <source>
        <dbReference type="EMBL" id="RMR54476.1"/>
    </source>
</evidence>
<dbReference type="Proteomes" id="UP000278332">
    <property type="component" value="Unassembled WGS sequence"/>
</dbReference>
<sequence>MSFFSRVKNLFKSAPDEQVLGYSVLELKSIFGKVLTEDAGESSDYPAHTLLVSAGIQAYYSSFFMDKADVGELQELIDERFLKVDERVFNELIVTRYQHQISKDELIFSVSYKELNVATIRLATNSVELLRLIKEKKFAVPPPWIAFEDYEASWWGGDMQGAQGFYNDNYFFPFFSALSAAERGDYYAKYSADDEWVGTLELTLGL</sequence>
<organism evidence="1 2">
    <name type="scientific">Pseudomonas cichorii</name>
    <dbReference type="NCBI Taxonomy" id="36746"/>
    <lineage>
        <taxon>Bacteria</taxon>
        <taxon>Pseudomonadati</taxon>
        <taxon>Pseudomonadota</taxon>
        <taxon>Gammaproteobacteria</taxon>
        <taxon>Pseudomonadales</taxon>
        <taxon>Pseudomonadaceae</taxon>
        <taxon>Pseudomonas</taxon>
    </lineage>
</organism>
<comment type="caution">
    <text evidence="1">The sequence shown here is derived from an EMBL/GenBank/DDBJ whole genome shotgun (WGS) entry which is preliminary data.</text>
</comment>
<dbReference type="RefSeq" id="WP_095067423.1">
    <property type="nucleotide sequence ID" value="NZ_RBRY01000117.1"/>
</dbReference>
<protein>
    <submittedName>
        <fullName evidence="1">Uncharacterized protein</fullName>
    </submittedName>
</protein>
<proteinExistence type="predicted"/>
<dbReference type="EMBL" id="RBRY01000117">
    <property type="protein sequence ID" value="RMR54476.1"/>
    <property type="molecule type" value="Genomic_DNA"/>
</dbReference>
<reference evidence="1 2" key="1">
    <citation type="submission" date="2018-08" db="EMBL/GenBank/DDBJ databases">
        <title>Recombination of ecologically and evolutionarily significant loci maintains genetic cohesion in the Pseudomonas syringae species complex.</title>
        <authorList>
            <person name="Dillon M."/>
            <person name="Thakur S."/>
            <person name="Almeida R.N.D."/>
            <person name="Weir B.S."/>
            <person name="Guttman D.S."/>
        </authorList>
    </citation>
    <scope>NUCLEOTIDE SEQUENCE [LARGE SCALE GENOMIC DNA]</scope>
    <source>
        <strain evidence="1 2">ICMP 6917</strain>
    </source>
</reference>
<evidence type="ECO:0000313" key="2">
    <source>
        <dbReference type="Proteomes" id="UP000278332"/>
    </source>
</evidence>
<dbReference type="AlphaFoldDB" id="A0A3M4VRK4"/>
<gene>
    <name evidence="1" type="ORF">ALP84_04086</name>
</gene>